<evidence type="ECO:0000259" key="10">
    <source>
        <dbReference type="PROSITE" id="PS50994"/>
    </source>
</evidence>
<dbReference type="GO" id="GO:0003887">
    <property type="term" value="F:DNA-directed DNA polymerase activity"/>
    <property type="evidence" value="ECO:0007669"/>
    <property type="project" value="UniProtKB-KW"/>
</dbReference>
<accession>A0A6L2MXV3</accession>
<protein>
    <submittedName>
        <fullName evidence="11">Retrovirus-related Pol polyprotein from transposon TNT 1-94</fullName>
    </submittedName>
</protein>
<evidence type="ECO:0000256" key="9">
    <source>
        <dbReference type="ARBA" id="ARBA00023172"/>
    </source>
</evidence>
<dbReference type="GO" id="GO:0003964">
    <property type="term" value="F:RNA-directed DNA polymerase activity"/>
    <property type="evidence" value="ECO:0007669"/>
    <property type="project" value="UniProtKB-KW"/>
</dbReference>
<feature type="domain" description="Integrase catalytic" evidence="10">
    <location>
        <begin position="598"/>
        <end position="650"/>
    </location>
</feature>
<reference evidence="11" key="1">
    <citation type="journal article" date="2019" name="Sci. Rep.">
        <title>Draft genome of Tanacetum cinerariifolium, the natural source of mosquito coil.</title>
        <authorList>
            <person name="Yamashiro T."/>
            <person name="Shiraishi A."/>
            <person name="Satake H."/>
            <person name="Nakayama K."/>
        </authorList>
    </citation>
    <scope>NUCLEOTIDE SEQUENCE</scope>
</reference>
<keyword evidence="4" id="KW-0378">Hydrolase</keyword>
<dbReference type="AlphaFoldDB" id="A0A6L2MXV3"/>
<dbReference type="Pfam" id="PF14223">
    <property type="entry name" value="Retrotran_gag_2"/>
    <property type="match status" value="1"/>
</dbReference>
<evidence type="ECO:0000256" key="8">
    <source>
        <dbReference type="ARBA" id="ARBA00022932"/>
    </source>
</evidence>
<dbReference type="InterPro" id="IPR036397">
    <property type="entry name" value="RNaseH_sf"/>
</dbReference>
<dbReference type="GO" id="GO:0016787">
    <property type="term" value="F:hydrolase activity"/>
    <property type="evidence" value="ECO:0007669"/>
    <property type="project" value="UniProtKB-KW"/>
</dbReference>
<keyword evidence="6" id="KW-0229">DNA integration</keyword>
<dbReference type="GO" id="GO:0015074">
    <property type="term" value="P:DNA integration"/>
    <property type="evidence" value="ECO:0007669"/>
    <property type="project" value="UniProtKB-KW"/>
</dbReference>
<keyword evidence="8" id="KW-0239">DNA-directed DNA polymerase</keyword>
<dbReference type="GO" id="GO:0004519">
    <property type="term" value="F:endonuclease activity"/>
    <property type="evidence" value="ECO:0007669"/>
    <property type="project" value="UniProtKB-KW"/>
</dbReference>
<dbReference type="Pfam" id="PF13976">
    <property type="entry name" value="gag_pre-integrs"/>
    <property type="match status" value="1"/>
</dbReference>
<evidence type="ECO:0000256" key="4">
    <source>
        <dbReference type="ARBA" id="ARBA00022801"/>
    </source>
</evidence>
<proteinExistence type="predicted"/>
<dbReference type="SUPFAM" id="SSF53098">
    <property type="entry name" value="Ribonuclease H-like"/>
    <property type="match status" value="1"/>
</dbReference>
<dbReference type="InterPro" id="IPR025724">
    <property type="entry name" value="GAG-pre-integrase_dom"/>
</dbReference>
<gene>
    <name evidence="11" type="ORF">Tci_049062</name>
</gene>
<dbReference type="InterPro" id="IPR001584">
    <property type="entry name" value="Integrase_cat-core"/>
</dbReference>
<keyword evidence="3" id="KW-0255">Endonuclease</keyword>
<dbReference type="PROSITE" id="PS50994">
    <property type="entry name" value="INTEGRASE"/>
    <property type="match status" value="1"/>
</dbReference>
<evidence type="ECO:0000313" key="11">
    <source>
        <dbReference type="EMBL" id="GEU77084.1"/>
    </source>
</evidence>
<dbReference type="GO" id="GO:0006310">
    <property type="term" value="P:DNA recombination"/>
    <property type="evidence" value="ECO:0007669"/>
    <property type="project" value="UniProtKB-KW"/>
</dbReference>
<evidence type="ECO:0000256" key="2">
    <source>
        <dbReference type="ARBA" id="ARBA00022723"/>
    </source>
</evidence>
<evidence type="ECO:0000256" key="6">
    <source>
        <dbReference type="ARBA" id="ARBA00022908"/>
    </source>
</evidence>
<keyword evidence="8" id="KW-0808">Transferase</keyword>
<dbReference type="InterPro" id="IPR012337">
    <property type="entry name" value="RNaseH-like_sf"/>
</dbReference>
<organism evidence="11">
    <name type="scientific">Tanacetum cinerariifolium</name>
    <name type="common">Dalmatian daisy</name>
    <name type="synonym">Chrysanthemum cinerariifolium</name>
    <dbReference type="NCBI Taxonomy" id="118510"/>
    <lineage>
        <taxon>Eukaryota</taxon>
        <taxon>Viridiplantae</taxon>
        <taxon>Streptophyta</taxon>
        <taxon>Embryophyta</taxon>
        <taxon>Tracheophyta</taxon>
        <taxon>Spermatophyta</taxon>
        <taxon>Magnoliopsida</taxon>
        <taxon>eudicotyledons</taxon>
        <taxon>Gunneridae</taxon>
        <taxon>Pentapetalae</taxon>
        <taxon>asterids</taxon>
        <taxon>campanulids</taxon>
        <taxon>Asterales</taxon>
        <taxon>Asteraceae</taxon>
        <taxon>Asteroideae</taxon>
        <taxon>Anthemideae</taxon>
        <taxon>Anthemidinae</taxon>
        <taxon>Tanacetum</taxon>
    </lineage>
</organism>
<keyword evidence="8" id="KW-0548">Nucleotidyltransferase</keyword>
<dbReference type="InterPro" id="IPR039537">
    <property type="entry name" value="Retrotran_Ty1/copia-like"/>
</dbReference>
<dbReference type="GO" id="GO:0046872">
    <property type="term" value="F:metal ion binding"/>
    <property type="evidence" value="ECO:0007669"/>
    <property type="project" value="UniProtKB-KW"/>
</dbReference>
<dbReference type="GO" id="GO:0003676">
    <property type="term" value="F:nucleic acid binding"/>
    <property type="evidence" value="ECO:0007669"/>
    <property type="project" value="InterPro"/>
</dbReference>
<evidence type="ECO:0000256" key="5">
    <source>
        <dbReference type="ARBA" id="ARBA00022842"/>
    </source>
</evidence>
<comment type="caution">
    <text evidence="11">The sequence shown here is derived from an EMBL/GenBank/DDBJ whole genome shotgun (WGS) entry which is preliminary data.</text>
</comment>
<keyword evidence="7" id="KW-0695">RNA-directed DNA polymerase</keyword>
<dbReference type="Gene3D" id="3.30.420.10">
    <property type="entry name" value="Ribonuclease H-like superfamily/Ribonuclease H"/>
    <property type="match status" value="1"/>
</dbReference>
<evidence type="ECO:0000256" key="7">
    <source>
        <dbReference type="ARBA" id="ARBA00022918"/>
    </source>
</evidence>
<evidence type="ECO:0000256" key="1">
    <source>
        <dbReference type="ARBA" id="ARBA00022722"/>
    </source>
</evidence>
<keyword evidence="5" id="KW-0460">Magnesium</keyword>
<evidence type="ECO:0000256" key="3">
    <source>
        <dbReference type="ARBA" id="ARBA00022759"/>
    </source>
</evidence>
<dbReference type="PANTHER" id="PTHR42648">
    <property type="entry name" value="TRANSPOSASE, PUTATIVE-RELATED"/>
    <property type="match status" value="1"/>
</dbReference>
<keyword evidence="2" id="KW-0479">Metal-binding</keyword>
<name>A0A6L2MXV3_TANCI</name>
<sequence>MTEGNKKQYIADVKVMSYLLQAIPNDIYNSVDACKNAKKMWERIKRLMFGSDVTSHVRHSRLMDEFNKFAAKEGESLESVYERLTTLVNIMNRYFREQMLLAMNDEARSNLNNEENDFMLDTSYGEETMEELTAAVMLMARIQPVDGNVETVPSYDAKAVSEKVDGKSSKDNILQNEIDRLLEVSLTSEIRNCALLSVEKQKNELLKDELAKSSSDSKDIQANLLKRIKILENDFKRSQAQTIDFELKLQHQKEKMACDVSLKSKLSTLNDENVLLKTQVEYVVQERENIKLEFQKLFDSIKATRTQHQKEVDELIEHVNQKTHAYADVRAQNQDLLVTISELKDKLMTNEKGKHVNTKFDKSKTLGKLVCVTPFYKNLRNKAKNVSNTKVKTDRNSNVKRALFTIPVAAKSKNLEATSIVRMLEAYECNLQLLKNFVEKFMGTVNFGNDHFTTITGYEDYVQGNLTICHVYYVEGLRHNLFSVRQFCDGNLEVAFRSNACYVWNLEGDDLLTSSRDSNLYTICISDMAASSPVCLMSRATSTKFWLWHRRLSHLNFGTINQLTSKDLVDGLLKFKYNKDHLCLACEQGKSKKASLPSKLVPSIESKLELLHMDLYRPMRVASINGKKYILVIVDDYSRFTWIYFLRTKD</sequence>
<dbReference type="EMBL" id="BKCJ010007404">
    <property type="protein sequence ID" value="GEU77084.1"/>
    <property type="molecule type" value="Genomic_DNA"/>
</dbReference>
<dbReference type="PANTHER" id="PTHR42648:SF11">
    <property type="entry name" value="TRANSPOSON TY4-P GAG-POL POLYPROTEIN"/>
    <property type="match status" value="1"/>
</dbReference>
<keyword evidence="1" id="KW-0540">Nuclease</keyword>
<keyword evidence="9" id="KW-0233">DNA recombination</keyword>